<evidence type="ECO:0000256" key="5">
    <source>
        <dbReference type="ARBA" id="ARBA00023186"/>
    </source>
</evidence>
<dbReference type="Gene3D" id="1.10.287.110">
    <property type="entry name" value="DnaJ domain"/>
    <property type="match status" value="1"/>
</dbReference>
<dbReference type="PROSITE" id="PS00636">
    <property type="entry name" value="DNAJ_1"/>
    <property type="match status" value="1"/>
</dbReference>
<feature type="compositionally biased region" description="Low complexity" evidence="6">
    <location>
        <begin position="89"/>
        <end position="105"/>
    </location>
</feature>
<dbReference type="Proteomes" id="UP001224775">
    <property type="component" value="Unassembled WGS sequence"/>
</dbReference>
<keyword evidence="4" id="KW-0862">Zinc</keyword>
<evidence type="ECO:0000313" key="8">
    <source>
        <dbReference type="EMBL" id="KAK1744732.1"/>
    </source>
</evidence>
<dbReference type="PANTHER" id="PTHR43096:SF52">
    <property type="entry name" value="DNAJ HOMOLOG 1, MITOCHONDRIAL-RELATED"/>
    <property type="match status" value="1"/>
</dbReference>
<dbReference type="PRINTS" id="PR00625">
    <property type="entry name" value="JDOMAIN"/>
</dbReference>
<dbReference type="EMBL" id="JATAAI010000006">
    <property type="protein sequence ID" value="KAK1744732.1"/>
    <property type="molecule type" value="Genomic_DNA"/>
</dbReference>
<keyword evidence="1" id="KW-0479">Metal-binding</keyword>
<dbReference type="SUPFAM" id="SSF49493">
    <property type="entry name" value="HSP40/DnaJ peptide-binding domain"/>
    <property type="match status" value="2"/>
</dbReference>
<evidence type="ECO:0000256" key="6">
    <source>
        <dbReference type="SAM" id="MobiDB-lite"/>
    </source>
</evidence>
<dbReference type="CDD" id="cd06257">
    <property type="entry name" value="DnaJ"/>
    <property type="match status" value="1"/>
</dbReference>
<keyword evidence="5" id="KW-0143">Chaperone</keyword>
<proteinExistence type="predicted"/>
<comment type="caution">
    <text evidence="8">The sequence shown here is derived from an EMBL/GenBank/DDBJ whole genome shotgun (WGS) entry which is preliminary data.</text>
</comment>
<dbReference type="Gene3D" id="2.60.260.20">
    <property type="entry name" value="Urease metallochaperone UreE, N-terminal domain"/>
    <property type="match status" value="2"/>
</dbReference>
<protein>
    <submittedName>
        <fullName evidence="8">Chaperone protein DnaJ</fullName>
    </submittedName>
</protein>
<gene>
    <name evidence="8" type="ORF">QTG54_004023</name>
</gene>
<dbReference type="Pfam" id="PF01556">
    <property type="entry name" value="DnaJ_C"/>
    <property type="match status" value="1"/>
</dbReference>
<dbReference type="PROSITE" id="PS50076">
    <property type="entry name" value="DNAJ_2"/>
    <property type="match status" value="1"/>
</dbReference>
<feature type="domain" description="J" evidence="7">
    <location>
        <begin position="118"/>
        <end position="183"/>
    </location>
</feature>
<dbReference type="FunFam" id="2.60.260.20:FF:000005">
    <property type="entry name" value="Chaperone protein dnaJ 1, mitochondrial"/>
    <property type="match status" value="1"/>
</dbReference>
<dbReference type="PANTHER" id="PTHR43096">
    <property type="entry name" value="DNAJ HOMOLOG 1, MITOCHONDRIAL-RELATED"/>
    <property type="match status" value="1"/>
</dbReference>
<keyword evidence="2" id="KW-0677">Repeat</keyword>
<dbReference type="CDD" id="cd10747">
    <property type="entry name" value="DnaJ_C"/>
    <property type="match status" value="1"/>
</dbReference>
<evidence type="ECO:0000259" key="7">
    <source>
        <dbReference type="PROSITE" id="PS50076"/>
    </source>
</evidence>
<evidence type="ECO:0000313" key="9">
    <source>
        <dbReference type="Proteomes" id="UP001224775"/>
    </source>
</evidence>
<dbReference type="Pfam" id="PF00226">
    <property type="entry name" value="DnaJ"/>
    <property type="match status" value="1"/>
</dbReference>
<dbReference type="SMART" id="SM00271">
    <property type="entry name" value="DnaJ"/>
    <property type="match status" value="1"/>
</dbReference>
<feature type="region of interest" description="Disordered" evidence="6">
    <location>
        <begin position="455"/>
        <end position="489"/>
    </location>
</feature>
<dbReference type="InterPro" id="IPR036869">
    <property type="entry name" value="J_dom_sf"/>
</dbReference>
<keyword evidence="3" id="KW-0863">Zinc-finger</keyword>
<evidence type="ECO:0000256" key="1">
    <source>
        <dbReference type="ARBA" id="ARBA00022723"/>
    </source>
</evidence>
<sequence length="489" mass="52857">MPITPTALRPTVILAASSTGKRAAAAAASSTSACGSSSSSSTNKPASPVCSAPLINNLCGEHRRHFSSVGSAQQQRLYRQINNNNTFRSNAGNSSAPQASSSTTTAHRRAFSSSSKRDFYDVLGVGRGSDKGEIKKAYHKLAKKYHPDTNKDDKTAETKFKEATEAYEVLSDDKQRQLYDSYGHAGVDPNAGFGGGPGGGNPFEGFGGFSGFSGGDGSFHYSSSGQEIDPEELFEAFFGGGARRRNRGPRKGSDLQMHVRLTFEEAVKGAKKDLHLRYQIHNKNKNTMEVKERDVEVDVPAGIDNGMNLRLTGQGAEGDPGAPRGNLIVQVLVDDDNYFHRDGVDVHTECPISMTQAVLGGTVDVRTLTGTVEMKVPKGTQVDSKLMLRGKGIPHLHSEGRKGNHIVHLQIEIPKKVSKRQEELLREFDEEMKHSGGGIYGRLAKAAGSAFETIFGHGDDKKTDKEKSNEQDKGDDSDDDVEEKKQQTA</sequence>
<dbReference type="SUPFAM" id="SSF46565">
    <property type="entry name" value="Chaperone J-domain"/>
    <property type="match status" value="1"/>
</dbReference>
<accession>A0AAD9DEY2</accession>
<dbReference type="InterPro" id="IPR002939">
    <property type="entry name" value="DnaJ_C"/>
</dbReference>
<evidence type="ECO:0000256" key="3">
    <source>
        <dbReference type="ARBA" id="ARBA00022771"/>
    </source>
</evidence>
<organism evidence="8 9">
    <name type="scientific">Skeletonema marinoi</name>
    <dbReference type="NCBI Taxonomy" id="267567"/>
    <lineage>
        <taxon>Eukaryota</taxon>
        <taxon>Sar</taxon>
        <taxon>Stramenopiles</taxon>
        <taxon>Ochrophyta</taxon>
        <taxon>Bacillariophyta</taxon>
        <taxon>Coscinodiscophyceae</taxon>
        <taxon>Thalassiosirophycidae</taxon>
        <taxon>Thalassiosirales</taxon>
        <taxon>Skeletonemataceae</taxon>
        <taxon>Skeletonema</taxon>
        <taxon>Skeletonema marinoi-dohrnii complex</taxon>
    </lineage>
</organism>
<feature type="compositionally biased region" description="Basic and acidic residues" evidence="6">
    <location>
        <begin position="457"/>
        <end position="474"/>
    </location>
</feature>
<dbReference type="GO" id="GO:0005737">
    <property type="term" value="C:cytoplasm"/>
    <property type="evidence" value="ECO:0007669"/>
    <property type="project" value="TreeGrafter"/>
</dbReference>
<dbReference type="InterPro" id="IPR008971">
    <property type="entry name" value="HSP40/DnaJ_pept-bd"/>
</dbReference>
<dbReference type="InterPro" id="IPR018253">
    <property type="entry name" value="DnaJ_domain_CS"/>
</dbReference>
<dbReference type="GO" id="GO:0042026">
    <property type="term" value="P:protein refolding"/>
    <property type="evidence" value="ECO:0007669"/>
    <property type="project" value="TreeGrafter"/>
</dbReference>
<name>A0AAD9DEY2_9STRA</name>
<feature type="region of interest" description="Disordered" evidence="6">
    <location>
        <begin position="85"/>
        <end position="111"/>
    </location>
</feature>
<dbReference type="InterPro" id="IPR001623">
    <property type="entry name" value="DnaJ_domain"/>
</dbReference>
<keyword evidence="9" id="KW-1185">Reference proteome</keyword>
<dbReference type="GO" id="GO:0051082">
    <property type="term" value="F:unfolded protein binding"/>
    <property type="evidence" value="ECO:0007669"/>
    <property type="project" value="InterPro"/>
</dbReference>
<dbReference type="AlphaFoldDB" id="A0AAD9DEY2"/>
<reference evidence="8" key="1">
    <citation type="submission" date="2023-06" db="EMBL/GenBank/DDBJ databases">
        <title>Survivors Of The Sea: Transcriptome response of Skeletonema marinoi to long-term dormancy.</title>
        <authorList>
            <person name="Pinder M.I.M."/>
            <person name="Kourtchenko O."/>
            <person name="Robertson E.K."/>
            <person name="Larsson T."/>
            <person name="Maumus F."/>
            <person name="Osuna-Cruz C.M."/>
            <person name="Vancaester E."/>
            <person name="Stenow R."/>
            <person name="Vandepoele K."/>
            <person name="Ploug H."/>
            <person name="Bruchert V."/>
            <person name="Godhe A."/>
            <person name="Topel M."/>
        </authorList>
    </citation>
    <scope>NUCLEOTIDE SEQUENCE</scope>
    <source>
        <strain evidence="8">R05AC</strain>
    </source>
</reference>
<dbReference type="GO" id="GO:0008270">
    <property type="term" value="F:zinc ion binding"/>
    <property type="evidence" value="ECO:0007669"/>
    <property type="project" value="UniProtKB-KW"/>
</dbReference>
<evidence type="ECO:0000256" key="4">
    <source>
        <dbReference type="ARBA" id="ARBA00022833"/>
    </source>
</evidence>
<evidence type="ECO:0000256" key="2">
    <source>
        <dbReference type="ARBA" id="ARBA00022737"/>
    </source>
</evidence>